<keyword evidence="6" id="KW-0695">RNA-directed DNA polymerase</keyword>
<dbReference type="InterPro" id="IPR043502">
    <property type="entry name" value="DNA/RNA_pol_sf"/>
</dbReference>
<feature type="domain" description="Reverse transcriptase RNase H-like" evidence="7">
    <location>
        <begin position="63"/>
        <end position="108"/>
    </location>
</feature>
<dbReference type="EMBL" id="JBJUIK010000004">
    <property type="protein sequence ID" value="KAL3529965.1"/>
    <property type="molecule type" value="Genomic_DNA"/>
</dbReference>
<evidence type="ECO:0000256" key="5">
    <source>
        <dbReference type="ARBA" id="ARBA00022801"/>
    </source>
</evidence>
<evidence type="ECO:0000256" key="2">
    <source>
        <dbReference type="ARBA" id="ARBA00022695"/>
    </source>
</evidence>
<keyword evidence="1" id="KW-0808">Transferase</keyword>
<reference evidence="8 9" key="1">
    <citation type="submission" date="2024-11" db="EMBL/GenBank/DDBJ databases">
        <title>A near-complete genome assembly of Cinchona calisaya.</title>
        <authorList>
            <person name="Lian D.C."/>
            <person name="Zhao X.W."/>
            <person name="Wei L."/>
        </authorList>
    </citation>
    <scope>NUCLEOTIDE SEQUENCE [LARGE SCALE GENOMIC DNA]</scope>
    <source>
        <tissue evidence="8">Nenye</tissue>
    </source>
</reference>
<dbReference type="GO" id="GO:0004519">
    <property type="term" value="F:endonuclease activity"/>
    <property type="evidence" value="ECO:0007669"/>
    <property type="project" value="UniProtKB-KW"/>
</dbReference>
<proteinExistence type="predicted"/>
<dbReference type="Proteomes" id="UP001630127">
    <property type="component" value="Unassembled WGS sequence"/>
</dbReference>
<name>A0ABD3AHC9_9GENT</name>
<evidence type="ECO:0000256" key="4">
    <source>
        <dbReference type="ARBA" id="ARBA00022759"/>
    </source>
</evidence>
<accession>A0ABD3AHC9</accession>
<protein>
    <recommendedName>
        <fullName evidence="7">Reverse transcriptase RNase H-like domain-containing protein</fullName>
    </recommendedName>
</protein>
<dbReference type="GO" id="GO:0003964">
    <property type="term" value="F:RNA-directed DNA polymerase activity"/>
    <property type="evidence" value="ECO:0007669"/>
    <property type="project" value="UniProtKB-KW"/>
</dbReference>
<dbReference type="PANTHER" id="PTHR34072">
    <property type="entry name" value="ENZYMATIC POLYPROTEIN-RELATED"/>
    <property type="match status" value="1"/>
</dbReference>
<keyword evidence="5" id="KW-0378">Hydrolase</keyword>
<dbReference type="SUPFAM" id="SSF56672">
    <property type="entry name" value="DNA/RNA polymerases"/>
    <property type="match status" value="1"/>
</dbReference>
<dbReference type="PANTHER" id="PTHR34072:SF55">
    <property type="entry name" value="DNA_RNA POLYMERASES SUPERFAMILY PROTEIN"/>
    <property type="match status" value="1"/>
</dbReference>
<evidence type="ECO:0000256" key="1">
    <source>
        <dbReference type="ARBA" id="ARBA00022679"/>
    </source>
</evidence>
<organism evidence="8 9">
    <name type="scientific">Cinchona calisaya</name>
    <dbReference type="NCBI Taxonomy" id="153742"/>
    <lineage>
        <taxon>Eukaryota</taxon>
        <taxon>Viridiplantae</taxon>
        <taxon>Streptophyta</taxon>
        <taxon>Embryophyta</taxon>
        <taxon>Tracheophyta</taxon>
        <taxon>Spermatophyta</taxon>
        <taxon>Magnoliopsida</taxon>
        <taxon>eudicotyledons</taxon>
        <taxon>Gunneridae</taxon>
        <taxon>Pentapetalae</taxon>
        <taxon>asterids</taxon>
        <taxon>lamiids</taxon>
        <taxon>Gentianales</taxon>
        <taxon>Rubiaceae</taxon>
        <taxon>Cinchonoideae</taxon>
        <taxon>Cinchoneae</taxon>
        <taxon>Cinchona</taxon>
    </lineage>
</organism>
<dbReference type="AlphaFoldDB" id="A0ABD3AHC9"/>
<evidence type="ECO:0000313" key="9">
    <source>
        <dbReference type="Proteomes" id="UP001630127"/>
    </source>
</evidence>
<keyword evidence="3" id="KW-0540">Nuclease</keyword>
<keyword evidence="9" id="KW-1185">Reference proteome</keyword>
<comment type="caution">
    <text evidence="8">The sequence shown here is derived from an EMBL/GenBank/DDBJ whole genome shotgun (WGS) entry which is preliminary data.</text>
</comment>
<keyword evidence="2" id="KW-0548">Nucleotidyltransferase</keyword>
<evidence type="ECO:0000259" key="7">
    <source>
        <dbReference type="Pfam" id="PF17917"/>
    </source>
</evidence>
<dbReference type="GO" id="GO:0016787">
    <property type="term" value="F:hydrolase activity"/>
    <property type="evidence" value="ECO:0007669"/>
    <property type="project" value="UniProtKB-KW"/>
</dbReference>
<dbReference type="Pfam" id="PF17917">
    <property type="entry name" value="RT_RNaseH"/>
    <property type="match status" value="1"/>
</dbReference>
<keyword evidence="4" id="KW-0255">Endonuclease</keyword>
<dbReference type="InterPro" id="IPR041373">
    <property type="entry name" value="RT_RNaseH"/>
</dbReference>
<evidence type="ECO:0000256" key="6">
    <source>
        <dbReference type="ARBA" id="ARBA00022918"/>
    </source>
</evidence>
<sequence>MNNPLVLALSEFTKEFTVVTDASRHGIGVSLGRKTSSLLQQSFILKAPGHVSLLERDDGHCCSCTKVEPYLVGRLLVIKTDHQSLKYLLKEKISTPLQQKWMAKLMGYDYDLHNEKAIDNVVANTLSRGPHEGAQFHAILIIKSQLLTNIHQSCQQDPQLQSLIQKLQDPTFINKTHYTLKDQQLRRKR</sequence>
<evidence type="ECO:0000256" key="3">
    <source>
        <dbReference type="ARBA" id="ARBA00022722"/>
    </source>
</evidence>
<evidence type="ECO:0000313" key="8">
    <source>
        <dbReference type="EMBL" id="KAL3529965.1"/>
    </source>
</evidence>
<gene>
    <name evidence="8" type="ORF">ACH5RR_009287</name>
</gene>